<dbReference type="EMBL" id="DRIH01000054">
    <property type="protein sequence ID" value="HEC67494.1"/>
    <property type="molecule type" value="Genomic_DNA"/>
</dbReference>
<accession>A0A7C2A3D0</accession>
<evidence type="ECO:0000256" key="6">
    <source>
        <dbReference type="ARBA" id="ARBA00022840"/>
    </source>
</evidence>
<evidence type="ECO:0000259" key="10">
    <source>
        <dbReference type="Pfam" id="PF00117"/>
    </source>
</evidence>
<dbReference type="UniPathway" id="UPA00159">
    <property type="reaction ID" value="UER00277"/>
</dbReference>
<reference evidence="12" key="1">
    <citation type="journal article" date="2020" name="mSystems">
        <title>Genome- and Community-Level Interaction Insights into Carbon Utilization and Element Cycling Functions of Hydrothermarchaeota in Hydrothermal Sediment.</title>
        <authorList>
            <person name="Zhou Z."/>
            <person name="Liu Y."/>
            <person name="Xu W."/>
            <person name="Pan J."/>
            <person name="Luo Z.H."/>
            <person name="Li M."/>
        </authorList>
    </citation>
    <scope>NUCLEOTIDE SEQUENCE [LARGE SCALE GENOMIC DNA]</scope>
    <source>
        <strain evidence="12">HyVt-389</strain>
    </source>
</reference>
<dbReference type="SUPFAM" id="SSF52317">
    <property type="entry name" value="Class I glutamine amidotransferase-like"/>
    <property type="match status" value="1"/>
</dbReference>
<dbReference type="SUPFAM" id="SSF52540">
    <property type="entry name" value="P-loop containing nucleoside triphosphate hydrolases"/>
    <property type="match status" value="1"/>
</dbReference>
<evidence type="ECO:0000256" key="8">
    <source>
        <dbReference type="ARBA" id="ARBA00022975"/>
    </source>
</evidence>
<dbReference type="PROSITE" id="PS51273">
    <property type="entry name" value="GATASE_TYPE_1"/>
    <property type="match status" value="1"/>
</dbReference>
<evidence type="ECO:0000256" key="5">
    <source>
        <dbReference type="ARBA" id="ARBA00022741"/>
    </source>
</evidence>
<dbReference type="Gene3D" id="3.40.50.300">
    <property type="entry name" value="P-loop containing nucleotide triphosphate hydrolases"/>
    <property type="match status" value="1"/>
</dbReference>
<feature type="domain" description="CTP synthase N-terminal" evidence="11">
    <location>
        <begin position="4"/>
        <end position="142"/>
    </location>
</feature>
<dbReference type="GO" id="GO:0019856">
    <property type="term" value="P:pyrimidine nucleobase biosynthetic process"/>
    <property type="evidence" value="ECO:0007669"/>
    <property type="project" value="TreeGrafter"/>
</dbReference>
<keyword evidence="4 12" id="KW-0436">Ligase</keyword>
<organism evidence="12">
    <name type="scientific">Desulfofervidus auxilii</name>
    <dbReference type="NCBI Taxonomy" id="1621989"/>
    <lineage>
        <taxon>Bacteria</taxon>
        <taxon>Pseudomonadati</taxon>
        <taxon>Thermodesulfobacteriota</taxon>
        <taxon>Candidatus Desulfofervidia</taxon>
        <taxon>Candidatus Desulfofervidales</taxon>
        <taxon>Candidatus Desulfofervidaceae</taxon>
        <taxon>Candidatus Desulfofervidus</taxon>
    </lineage>
</organism>
<dbReference type="InterPro" id="IPR004468">
    <property type="entry name" value="CTP_synthase"/>
</dbReference>
<dbReference type="EC" id="6.3.4.2" evidence="3"/>
<dbReference type="InterPro" id="IPR017926">
    <property type="entry name" value="GATASE"/>
</dbReference>
<dbReference type="GO" id="GO:0005829">
    <property type="term" value="C:cytosol"/>
    <property type="evidence" value="ECO:0007669"/>
    <property type="project" value="TreeGrafter"/>
</dbReference>
<keyword evidence="6" id="KW-0067">ATP-binding</keyword>
<dbReference type="InterPro" id="IPR027417">
    <property type="entry name" value="P-loop_NTPase"/>
</dbReference>
<dbReference type="PANTHER" id="PTHR11550:SF0">
    <property type="entry name" value="CTP SYNTHASE-RELATED"/>
    <property type="match status" value="1"/>
</dbReference>
<comment type="pathway">
    <text evidence="1">Pyrimidine metabolism; CTP biosynthesis via de novo pathway; CTP from UDP: step 2/2.</text>
</comment>
<dbReference type="PANTHER" id="PTHR11550">
    <property type="entry name" value="CTP SYNTHASE"/>
    <property type="match status" value="1"/>
</dbReference>
<name>A0A7C2A3D0_DESA2</name>
<comment type="caution">
    <text evidence="12">The sequence shown here is derived from an EMBL/GenBank/DDBJ whole genome shotgun (WGS) entry which is preliminary data.</text>
</comment>
<dbReference type="Gene3D" id="3.40.50.880">
    <property type="match status" value="1"/>
</dbReference>
<evidence type="ECO:0000313" key="12">
    <source>
        <dbReference type="EMBL" id="HEC67494.1"/>
    </source>
</evidence>
<keyword evidence="7" id="KW-0315">Glutamine amidotransferase</keyword>
<evidence type="ECO:0000259" key="11">
    <source>
        <dbReference type="Pfam" id="PF06418"/>
    </source>
</evidence>
<dbReference type="Pfam" id="PF06418">
    <property type="entry name" value="CTP_synth_N"/>
    <property type="match status" value="1"/>
</dbReference>
<dbReference type="GO" id="GO:0044210">
    <property type="term" value="P:'de novo' CTP biosynthetic process"/>
    <property type="evidence" value="ECO:0007669"/>
    <property type="project" value="UniProtKB-UniPathway"/>
</dbReference>
<dbReference type="AlphaFoldDB" id="A0A7C2A3D0"/>
<feature type="non-terminal residue" evidence="12">
    <location>
        <position position="1"/>
    </location>
</feature>
<gene>
    <name evidence="12" type="ORF">ENI35_01570</name>
</gene>
<dbReference type="Proteomes" id="UP000885738">
    <property type="component" value="Unassembled WGS sequence"/>
</dbReference>
<dbReference type="NCBIfam" id="TIGR00337">
    <property type="entry name" value="PyrG"/>
    <property type="match status" value="1"/>
</dbReference>
<dbReference type="Pfam" id="PF00117">
    <property type="entry name" value="GATase"/>
    <property type="match status" value="1"/>
</dbReference>
<dbReference type="GO" id="GO:0042802">
    <property type="term" value="F:identical protein binding"/>
    <property type="evidence" value="ECO:0007669"/>
    <property type="project" value="TreeGrafter"/>
</dbReference>
<comment type="catalytic activity">
    <reaction evidence="9">
        <text>UTP + L-glutamine + ATP + H2O = CTP + L-glutamate + ADP + phosphate + 2 H(+)</text>
        <dbReference type="Rhea" id="RHEA:26426"/>
        <dbReference type="ChEBI" id="CHEBI:15377"/>
        <dbReference type="ChEBI" id="CHEBI:15378"/>
        <dbReference type="ChEBI" id="CHEBI:29985"/>
        <dbReference type="ChEBI" id="CHEBI:30616"/>
        <dbReference type="ChEBI" id="CHEBI:37563"/>
        <dbReference type="ChEBI" id="CHEBI:43474"/>
        <dbReference type="ChEBI" id="CHEBI:46398"/>
        <dbReference type="ChEBI" id="CHEBI:58359"/>
        <dbReference type="ChEBI" id="CHEBI:456216"/>
        <dbReference type="EC" id="6.3.4.2"/>
    </reaction>
</comment>
<dbReference type="NCBIfam" id="NF003792">
    <property type="entry name" value="PRK05380.1"/>
    <property type="match status" value="1"/>
</dbReference>
<protein>
    <recommendedName>
        <fullName evidence="3">CTP synthase (glutamine hydrolyzing)</fullName>
        <ecNumber evidence="3">6.3.4.2</ecNumber>
    </recommendedName>
</protein>
<dbReference type="InterPro" id="IPR033828">
    <property type="entry name" value="GATase1_CTP_Synthase"/>
</dbReference>
<dbReference type="CDD" id="cd01746">
    <property type="entry name" value="GATase1_CTP_Synthase"/>
    <property type="match status" value="1"/>
</dbReference>
<dbReference type="GO" id="GO:0005524">
    <property type="term" value="F:ATP binding"/>
    <property type="evidence" value="ECO:0007669"/>
    <property type="project" value="UniProtKB-KW"/>
</dbReference>
<feature type="domain" description="Glutamine amidotransferase" evidence="10">
    <location>
        <begin position="178"/>
        <end position="412"/>
    </location>
</feature>
<dbReference type="InterPro" id="IPR017456">
    <property type="entry name" value="CTP_synthase_N"/>
</dbReference>
<dbReference type="FunFam" id="3.40.50.880:FF:000002">
    <property type="entry name" value="CTP synthase"/>
    <property type="match status" value="1"/>
</dbReference>
<keyword evidence="5" id="KW-0547">Nucleotide-binding</keyword>
<sequence>RAIMNVAGDAEIAIIEIGGTIGDIEGLPFLEAIRQFRLDVGKENALYIHLTLIPYIKTAGELKTKPTQHSVKQLQSLGIQPDILLCRTDRFLPPEIKRKISLFCNVDEDAVITAKDVESIYEVPLVFHKEGLDDKIVQLLHIKAKKPCLGAWETLVHKLKHPKYEVTIGIVGKYTSLKESYKSLHEALTHGGVANETKVTLKYIEAEKIEKDGAEIWLKDVDGILVPGGFGKRGILGKIMAIQYAREQKRPFFGICLGMQLAVIEFSRHVAGLSKADSTEFNPKTPYPVIYLMREWYDSRTQKIQRRDENTEKGGTMRLGAYPCHLKKGTFAYKAYGKNKISERHRHRYEFNNKYADILTQHGLVISGLSPDGELVEIIELKEHPWFVGCQFHPEFKSKPMAPHPLFKDFIEAALNQARQKSLER</sequence>
<evidence type="ECO:0000256" key="7">
    <source>
        <dbReference type="ARBA" id="ARBA00022962"/>
    </source>
</evidence>
<proteinExistence type="inferred from homology"/>
<comment type="similarity">
    <text evidence="2">Belongs to the CTP synthase family.</text>
</comment>
<dbReference type="GO" id="GO:0003883">
    <property type="term" value="F:CTP synthase activity"/>
    <property type="evidence" value="ECO:0007669"/>
    <property type="project" value="UniProtKB-EC"/>
</dbReference>
<evidence type="ECO:0000256" key="9">
    <source>
        <dbReference type="ARBA" id="ARBA00047781"/>
    </source>
</evidence>
<keyword evidence="8" id="KW-0665">Pyrimidine biosynthesis</keyword>
<evidence type="ECO:0000256" key="4">
    <source>
        <dbReference type="ARBA" id="ARBA00022598"/>
    </source>
</evidence>
<dbReference type="InterPro" id="IPR029062">
    <property type="entry name" value="Class_I_gatase-like"/>
</dbReference>
<evidence type="ECO:0000256" key="1">
    <source>
        <dbReference type="ARBA" id="ARBA00005171"/>
    </source>
</evidence>
<evidence type="ECO:0000256" key="2">
    <source>
        <dbReference type="ARBA" id="ARBA00007533"/>
    </source>
</evidence>
<evidence type="ECO:0000256" key="3">
    <source>
        <dbReference type="ARBA" id="ARBA00012291"/>
    </source>
</evidence>